<organism evidence="2 3">
    <name type="scientific">Isobaculum melis</name>
    <dbReference type="NCBI Taxonomy" id="142588"/>
    <lineage>
        <taxon>Bacteria</taxon>
        <taxon>Bacillati</taxon>
        <taxon>Bacillota</taxon>
        <taxon>Bacilli</taxon>
        <taxon>Lactobacillales</taxon>
        <taxon>Carnobacteriaceae</taxon>
        <taxon>Isobaculum</taxon>
    </lineage>
</organism>
<dbReference type="OrthoDB" id="7845843at2"/>
<dbReference type="Proteomes" id="UP000198948">
    <property type="component" value="Unassembled WGS sequence"/>
</dbReference>
<name>A0A1H9SUC7_9LACT</name>
<keyword evidence="1" id="KW-0812">Transmembrane</keyword>
<dbReference type="STRING" id="142588.SAMN04488559_10945"/>
<accession>A0A1H9SUC7</accession>
<dbReference type="AlphaFoldDB" id="A0A1H9SUC7"/>
<keyword evidence="1" id="KW-1133">Transmembrane helix</keyword>
<feature type="transmembrane region" description="Helical" evidence="1">
    <location>
        <begin position="200"/>
        <end position="223"/>
    </location>
</feature>
<reference evidence="2 3" key="1">
    <citation type="submission" date="2016-10" db="EMBL/GenBank/DDBJ databases">
        <authorList>
            <person name="de Groot N.N."/>
        </authorList>
    </citation>
    <scope>NUCLEOTIDE SEQUENCE [LARGE SCALE GENOMIC DNA]</scope>
    <source>
        <strain evidence="2 3">DSM 13760</strain>
    </source>
</reference>
<proteinExistence type="predicted"/>
<dbReference type="EMBL" id="FOHA01000009">
    <property type="protein sequence ID" value="SER88455.1"/>
    <property type="molecule type" value="Genomic_DNA"/>
</dbReference>
<protein>
    <submittedName>
        <fullName evidence="2">Uncharacterized protein</fullName>
    </submittedName>
</protein>
<sequence length="238" mass="27075">MKPIISRFVLFLFFFFIFSSTKIVLAETIYPSEEQAKVEETTKLVAQQTKPGTYPVSIKFKQNNQVIEKEIRCTVIGENTKEKGQYAINADATQITPNQVGHLTLKEWLALTNAYAWNIRTGDSAPILRVHEQEIQAQPGNYALTIEAIDGLVTEVNVEVLDTTKIKMQHFYQKNIGDWSETYADKGAITWSHFETQAVVLIQITLLLLLFLPLLCLVIQYLMTSKLVKQVVHLVMKP</sequence>
<keyword evidence="1" id="KW-0472">Membrane</keyword>
<evidence type="ECO:0000313" key="3">
    <source>
        <dbReference type="Proteomes" id="UP000198948"/>
    </source>
</evidence>
<dbReference type="RefSeq" id="WP_092652221.1">
    <property type="nucleotide sequence ID" value="NZ_FOHA01000009.1"/>
</dbReference>
<evidence type="ECO:0000256" key="1">
    <source>
        <dbReference type="SAM" id="Phobius"/>
    </source>
</evidence>
<evidence type="ECO:0000313" key="2">
    <source>
        <dbReference type="EMBL" id="SER88455.1"/>
    </source>
</evidence>
<keyword evidence="3" id="KW-1185">Reference proteome</keyword>
<gene>
    <name evidence="2" type="ORF">SAMN04488559_10945</name>
</gene>